<proteinExistence type="predicted"/>
<keyword evidence="2" id="KW-1185">Reference proteome</keyword>
<organism evidence="1 2">
    <name type="scientific">Pterulicium gracile</name>
    <dbReference type="NCBI Taxonomy" id="1884261"/>
    <lineage>
        <taxon>Eukaryota</taxon>
        <taxon>Fungi</taxon>
        <taxon>Dikarya</taxon>
        <taxon>Basidiomycota</taxon>
        <taxon>Agaricomycotina</taxon>
        <taxon>Agaricomycetes</taxon>
        <taxon>Agaricomycetidae</taxon>
        <taxon>Agaricales</taxon>
        <taxon>Pleurotineae</taxon>
        <taxon>Pterulaceae</taxon>
        <taxon>Pterulicium</taxon>
    </lineage>
</organism>
<dbReference type="EMBL" id="ML178859">
    <property type="protein sequence ID" value="TFK96488.1"/>
    <property type="molecule type" value="Genomic_DNA"/>
</dbReference>
<dbReference type="Proteomes" id="UP000305067">
    <property type="component" value="Unassembled WGS sequence"/>
</dbReference>
<evidence type="ECO:0000313" key="2">
    <source>
        <dbReference type="Proteomes" id="UP000305067"/>
    </source>
</evidence>
<gene>
    <name evidence="1" type="ORF">BDV98DRAFT_307009</name>
</gene>
<accession>A0A5C3Q8G1</accession>
<name>A0A5C3Q8G1_9AGAR</name>
<evidence type="ECO:0000313" key="1">
    <source>
        <dbReference type="EMBL" id="TFK96488.1"/>
    </source>
</evidence>
<protein>
    <submittedName>
        <fullName evidence="1">Uncharacterized protein</fullName>
    </submittedName>
</protein>
<sequence>MASTAGPVITSHFSFKNSFLYNPDVWQSSEHVAAVKALEIDDSQLTPVVEHLHRCETGGWSKACDPHTQTIHTLSKPREVLKATDWRRILDILRPFRLLDIWIFLLRRAKSPLSPVSTQETVVASDGMHDHTVQPAVLDQLGMIVESLGVDRVPATTNKEGGAAKNNDASRKRVQEMHVSTQDLQELSVYISALKLLRSRYVLTG</sequence>
<reference evidence="1 2" key="1">
    <citation type="journal article" date="2019" name="Nat. Ecol. Evol.">
        <title>Megaphylogeny resolves global patterns of mushroom evolution.</title>
        <authorList>
            <person name="Varga T."/>
            <person name="Krizsan K."/>
            <person name="Foldi C."/>
            <person name="Dima B."/>
            <person name="Sanchez-Garcia M."/>
            <person name="Sanchez-Ramirez S."/>
            <person name="Szollosi G.J."/>
            <person name="Szarkandi J.G."/>
            <person name="Papp V."/>
            <person name="Albert L."/>
            <person name="Andreopoulos W."/>
            <person name="Angelini C."/>
            <person name="Antonin V."/>
            <person name="Barry K.W."/>
            <person name="Bougher N.L."/>
            <person name="Buchanan P."/>
            <person name="Buyck B."/>
            <person name="Bense V."/>
            <person name="Catcheside P."/>
            <person name="Chovatia M."/>
            <person name="Cooper J."/>
            <person name="Damon W."/>
            <person name="Desjardin D."/>
            <person name="Finy P."/>
            <person name="Geml J."/>
            <person name="Haridas S."/>
            <person name="Hughes K."/>
            <person name="Justo A."/>
            <person name="Karasinski D."/>
            <person name="Kautmanova I."/>
            <person name="Kiss B."/>
            <person name="Kocsube S."/>
            <person name="Kotiranta H."/>
            <person name="LaButti K.M."/>
            <person name="Lechner B.E."/>
            <person name="Liimatainen K."/>
            <person name="Lipzen A."/>
            <person name="Lukacs Z."/>
            <person name="Mihaltcheva S."/>
            <person name="Morgado L.N."/>
            <person name="Niskanen T."/>
            <person name="Noordeloos M.E."/>
            <person name="Ohm R.A."/>
            <person name="Ortiz-Santana B."/>
            <person name="Ovrebo C."/>
            <person name="Racz N."/>
            <person name="Riley R."/>
            <person name="Savchenko A."/>
            <person name="Shiryaev A."/>
            <person name="Soop K."/>
            <person name="Spirin V."/>
            <person name="Szebenyi C."/>
            <person name="Tomsovsky M."/>
            <person name="Tulloss R.E."/>
            <person name="Uehling J."/>
            <person name="Grigoriev I.V."/>
            <person name="Vagvolgyi C."/>
            <person name="Papp T."/>
            <person name="Martin F.M."/>
            <person name="Miettinen O."/>
            <person name="Hibbett D.S."/>
            <person name="Nagy L.G."/>
        </authorList>
    </citation>
    <scope>NUCLEOTIDE SEQUENCE [LARGE SCALE GENOMIC DNA]</scope>
    <source>
        <strain evidence="1 2">CBS 309.79</strain>
    </source>
</reference>
<dbReference type="AlphaFoldDB" id="A0A5C3Q8G1"/>